<dbReference type="RefSeq" id="WP_146923108.1">
    <property type="nucleotide sequence ID" value="NZ_CP042430.1"/>
</dbReference>
<keyword evidence="3" id="KW-1185">Reference proteome</keyword>
<feature type="chain" id="PRO_5023089957" description="Bacterial Ig-like domain-containing protein" evidence="1">
    <location>
        <begin position="29"/>
        <end position="339"/>
    </location>
</feature>
<accession>A0A5B8UB68</accession>
<dbReference type="AlphaFoldDB" id="A0A5B8UB68"/>
<gene>
    <name evidence="2" type="ORF">FSW04_24660</name>
</gene>
<reference evidence="2 3" key="1">
    <citation type="journal article" date="2018" name="J. Microbiol.">
        <title>Baekduia soli gen. nov., sp. nov., a novel bacterium isolated from the soil of Baekdu Mountain and proposal of a novel family name, Baekduiaceae fam. nov.</title>
        <authorList>
            <person name="An D.S."/>
            <person name="Siddiqi M.Z."/>
            <person name="Kim K.H."/>
            <person name="Yu H.S."/>
            <person name="Im W.T."/>
        </authorList>
    </citation>
    <scope>NUCLEOTIDE SEQUENCE [LARGE SCALE GENOMIC DNA]</scope>
    <source>
        <strain evidence="2 3">BR7-21</strain>
    </source>
</reference>
<name>A0A5B8UB68_9ACTN</name>
<dbReference type="EMBL" id="CP042430">
    <property type="protein sequence ID" value="QEC50459.1"/>
    <property type="molecule type" value="Genomic_DNA"/>
</dbReference>
<evidence type="ECO:0008006" key="4">
    <source>
        <dbReference type="Google" id="ProtNLM"/>
    </source>
</evidence>
<evidence type="ECO:0000313" key="2">
    <source>
        <dbReference type="EMBL" id="QEC50459.1"/>
    </source>
</evidence>
<proteinExistence type="predicted"/>
<dbReference type="KEGG" id="bsol:FSW04_24660"/>
<organism evidence="2 3">
    <name type="scientific">Baekduia soli</name>
    <dbReference type="NCBI Taxonomy" id="496014"/>
    <lineage>
        <taxon>Bacteria</taxon>
        <taxon>Bacillati</taxon>
        <taxon>Actinomycetota</taxon>
        <taxon>Thermoleophilia</taxon>
        <taxon>Solirubrobacterales</taxon>
        <taxon>Baekduiaceae</taxon>
        <taxon>Baekduia</taxon>
    </lineage>
</organism>
<feature type="signal peptide" evidence="1">
    <location>
        <begin position="1"/>
        <end position="28"/>
    </location>
</feature>
<sequence>MLRVRLRGTAIAAAAVFIVAAGASAAQAATVTVTGDDGNPVGIAQGTPTAIRNMSPVVGLAFPATPARFSATVTGPDGAAVATSLSCFTTSSFTRYIDYRGNGNYTVTVTNYANADTSCRTPTSTETYVFTIGAGVGLAAPPGPFLIRNPNSFATNTLNLPVGLNPGTTSYEVRYAAGGVVGPDGAISGPSDQAFVSTTTGTAGLSFRTPGSYTVVARASVGQYSTPWSAPIIVRAIAPFDLDTLRFPDARGPSYQVRGALRETSIRGRVSLAIARGKKGGKYRSLGSVKISSKGTFTKRFRETRAGTYRIRVRYKGSSTVASGTIVAQVRITRRVFFG</sequence>
<protein>
    <recommendedName>
        <fullName evidence="4">Bacterial Ig-like domain-containing protein</fullName>
    </recommendedName>
</protein>
<keyword evidence="1" id="KW-0732">Signal</keyword>
<dbReference type="Proteomes" id="UP000321805">
    <property type="component" value="Chromosome"/>
</dbReference>
<evidence type="ECO:0000313" key="3">
    <source>
        <dbReference type="Proteomes" id="UP000321805"/>
    </source>
</evidence>
<dbReference type="OrthoDB" id="5242542at2"/>
<evidence type="ECO:0000256" key="1">
    <source>
        <dbReference type="SAM" id="SignalP"/>
    </source>
</evidence>